<keyword evidence="3 6" id="KW-0560">Oxidoreductase</keyword>
<evidence type="ECO:0000313" key="9">
    <source>
        <dbReference type="Proteomes" id="UP000287563"/>
    </source>
</evidence>
<comment type="catalytic activity">
    <reaction evidence="5">
        <text>N,N-dimethyl-1,4-phenylenediamine + anthranilate + 2 NAD(+) = 2-(4-dimethylaminophenyl)diazenylbenzoate + 2 NADH + 2 H(+)</text>
        <dbReference type="Rhea" id="RHEA:55872"/>
        <dbReference type="ChEBI" id="CHEBI:15378"/>
        <dbReference type="ChEBI" id="CHEBI:15783"/>
        <dbReference type="ChEBI" id="CHEBI:16567"/>
        <dbReference type="ChEBI" id="CHEBI:57540"/>
        <dbReference type="ChEBI" id="CHEBI:57945"/>
        <dbReference type="ChEBI" id="CHEBI:71579"/>
        <dbReference type="EC" id="1.7.1.17"/>
    </reaction>
    <physiologicalReaction direction="right-to-left" evidence="5">
        <dbReference type="Rhea" id="RHEA:55874"/>
    </physiologicalReaction>
</comment>
<dbReference type="InterPro" id="IPR050104">
    <property type="entry name" value="FMN-dep_NADH:Q_OxRdtase_AzoR1"/>
</dbReference>
<evidence type="ECO:0000259" key="7">
    <source>
        <dbReference type="Pfam" id="PF02525"/>
    </source>
</evidence>
<dbReference type="AlphaFoldDB" id="A0A3S3UQ29"/>
<evidence type="ECO:0000256" key="3">
    <source>
        <dbReference type="ARBA" id="ARBA00023002"/>
    </source>
</evidence>
<evidence type="ECO:0000256" key="5">
    <source>
        <dbReference type="ARBA" id="ARBA00048542"/>
    </source>
</evidence>
<comment type="cofactor">
    <cofactor evidence="6">
        <name>FMN</name>
        <dbReference type="ChEBI" id="CHEBI:58210"/>
    </cofactor>
    <text evidence="6">Binds 1 FMN per subunit.</text>
</comment>
<dbReference type="EC" id="1.7.1.17" evidence="6"/>
<dbReference type="Proteomes" id="UP000287563">
    <property type="component" value="Unassembled WGS sequence"/>
</dbReference>
<organism evidence="8 9">
    <name type="scientific">Photobacterium chitinilyticum</name>
    <dbReference type="NCBI Taxonomy" id="2485123"/>
    <lineage>
        <taxon>Bacteria</taxon>
        <taxon>Pseudomonadati</taxon>
        <taxon>Pseudomonadota</taxon>
        <taxon>Gammaproteobacteria</taxon>
        <taxon>Vibrionales</taxon>
        <taxon>Vibrionaceae</taxon>
        <taxon>Photobacterium</taxon>
    </lineage>
</organism>
<comment type="catalytic activity">
    <reaction evidence="6">
        <text>2 a quinone + NADH + H(+) = 2 a 1,4-benzosemiquinone + NAD(+)</text>
        <dbReference type="Rhea" id="RHEA:65952"/>
        <dbReference type="ChEBI" id="CHEBI:15378"/>
        <dbReference type="ChEBI" id="CHEBI:57540"/>
        <dbReference type="ChEBI" id="CHEBI:57945"/>
        <dbReference type="ChEBI" id="CHEBI:132124"/>
        <dbReference type="ChEBI" id="CHEBI:134225"/>
    </reaction>
</comment>
<dbReference type="RefSeq" id="WP_128782890.1">
    <property type="nucleotide sequence ID" value="NZ_RJLM01000001.1"/>
</dbReference>
<comment type="caution">
    <text evidence="8">The sequence shown here is derived from an EMBL/GenBank/DDBJ whole genome shotgun (WGS) entry which is preliminary data.</text>
</comment>
<proteinExistence type="inferred from homology"/>
<keyword evidence="1 6" id="KW-0285">Flavoprotein</keyword>
<keyword evidence="4 6" id="KW-0520">NAD</keyword>
<protein>
    <recommendedName>
        <fullName evidence="6">FMN dependent NADH:quinone oxidoreductase</fullName>
        <ecNumber evidence="6">1.6.5.-</ecNumber>
    </recommendedName>
    <alternativeName>
        <fullName evidence="6">Azo-dye reductase</fullName>
    </alternativeName>
    <alternativeName>
        <fullName evidence="6">FMN-dependent NADH-azo compound oxidoreductase</fullName>
    </alternativeName>
    <alternativeName>
        <fullName evidence="6">FMN-dependent NADH-azoreductase</fullName>
        <ecNumber evidence="6">1.7.1.17</ecNumber>
    </alternativeName>
</protein>
<feature type="binding site" evidence="6">
    <location>
        <begin position="93"/>
        <end position="96"/>
    </location>
    <ligand>
        <name>FMN</name>
        <dbReference type="ChEBI" id="CHEBI:58210"/>
    </ligand>
</feature>
<dbReference type="InterPro" id="IPR029039">
    <property type="entry name" value="Flavoprotein-like_sf"/>
</dbReference>
<dbReference type="PANTHER" id="PTHR43741:SF2">
    <property type="entry name" value="FMN-DEPENDENT NADH:QUINONE OXIDOREDUCTASE"/>
    <property type="match status" value="1"/>
</dbReference>
<evidence type="ECO:0000313" key="8">
    <source>
        <dbReference type="EMBL" id="RWX57583.1"/>
    </source>
</evidence>
<sequence length="226" mass="24188">MSNVLVLKSSILGDYSQSNGLIDHLVSSIAGSVSSVTERDLAAQPLPVLDGEIAGGLRGGVDLSQRQKETLDQSDQLIEELKAHDTIVIAAPMYNFHIPTQLKNWIDLVARAGVTFSYTETGPVGLITGKKAVVVTTRGGMHKDGPTDVMIPYLKTVLGFIGITDVEVVYSEALAMGPEMAEKAIAGAKADLEDLSFDEAKIDQVKVTQPEQTPVWKKLLSKLGLS</sequence>
<dbReference type="SUPFAM" id="SSF52218">
    <property type="entry name" value="Flavoproteins"/>
    <property type="match status" value="1"/>
</dbReference>
<gene>
    <name evidence="6" type="primary">azoR</name>
    <name evidence="8" type="ORF">EDI28_06090</name>
</gene>
<dbReference type="GO" id="GO:0016655">
    <property type="term" value="F:oxidoreductase activity, acting on NAD(P)H, quinone or similar compound as acceptor"/>
    <property type="evidence" value="ECO:0007669"/>
    <property type="project" value="InterPro"/>
</dbReference>
<comment type="function">
    <text evidence="6">Also exhibits azoreductase activity. Catalyzes the reductive cleavage of the azo bond in aromatic azo compounds to the corresponding amines.</text>
</comment>
<dbReference type="Pfam" id="PF02525">
    <property type="entry name" value="Flavodoxin_2"/>
    <property type="match status" value="1"/>
</dbReference>
<keyword evidence="2 6" id="KW-0288">FMN</keyword>
<dbReference type="Gene3D" id="3.40.50.360">
    <property type="match status" value="1"/>
</dbReference>
<keyword evidence="9" id="KW-1185">Reference proteome</keyword>
<dbReference type="EMBL" id="RJLM01000001">
    <property type="protein sequence ID" value="RWX57583.1"/>
    <property type="molecule type" value="Genomic_DNA"/>
</dbReference>
<feature type="domain" description="Flavodoxin-like fold" evidence="7">
    <location>
        <begin position="3"/>
        <end position="194"/>
    </location>
</feature>
<accession>A0A3S3UQ29</accession>
<dbReference type="PANTHER" id="PTHR43741">
    <property type="entry name" value="FMN-DEPENDENT NADH-AZOREDUCTASE 1"/>
    <property type="match status" value="1"/>
</dbReference>
<comment type="function">
    <text evidence="6">Quinone reductase that provides resistance to thiol-specific stress caused by electrophilic quinones.</text>
</comment>
<reference evidence="8 9" key="1">
    <citation type="submission" date="2018-11" db="EMBL/GenBank/DDBJ databases">
        <title>Photobacterium sp. BEI247 sp. nov., a marine bacterium isolated from Yongle Blue Hole in the South China Sea.</title>
        <authorList>
            <person name="Wang X."/>
        </authorList>
    </citation>
    <scope>NUCLEOTIDE SEQUENCE [LARGE SCALE GENOMIC DNA]</scope>
    <source>
        <strain evidence="9">BEI247</strain>
    </source>
</reference>
<name>A0A3S3UQ29_9GAMM</name>
<feature type="binding site" evidence="6">
    <location>
        <begin position="137"/>
        <end position="140"/>
    </location>
    <ligand>
        <name>FMN</name>
        <dbReference type="ChEBI" id="CHEBI:58210"/>
    </ligand>
</feature>
<dbReference type="GO" id="GO:0010181">
    <property type="term" value="F:FMN binding"/>
    <property type="evidence" value="ECO:0007669"/>
    <property type="project" value="UniProtKB-UniRule"/>
</dbReference>
<feature type="binding site" evidence="6">
    <location>
        <begin position="16"/>
        <end position="18"/>
    </location>
    <ligand>
        <name>FMN</name>
        <dbReference type="ChEBI" id="CHEBI:58210"/>
    </ligand>
</feature>
<comment type="subunit">
    <text evidence="6">Homodimer.</text>
</comment>
<comment type="similarity">
    <text evidence="6">Belongs to the azoreductase type 1 family.</text>
</comment>
<dbReference type="InterPro" id="IPR023048">
    <property type="entry name" value="NADH:quinone_OxRdtase_FMN_depd"/>
</dbReference>
<dbReference type="OrthoDB" id="9787136at2"/>
<evidence type="ECO:0000256" key="6">
    <source>
        <dbReference type="HAMAP-Rule" id="MF_01216"/>
    </source>
</evidence>
<evidence type="ECO:0000256" key="1">
    <source>
        <dbReference type="ARBA" id="ARBA00022630"/>
    </source>
</evidence>
<feature type="binding site" evidence="6">
    <location>
        <position position="10"/>
    </location>
    <ligand>
        <name>FMN</name>
        <dbReference type="ChEBI" id="CHEBI:58210"/>
    </ligand>
</feature>
<dbReference type="GO" id="GO:0016652">
    <property type="term" value="F:oxidoreductase activity, acting on NAD(P)H as acceptor"/>
    <property type="evidence" value="ECO:0007669"/>
    <property type="project" value="UniProtKB-UniRule"/>
</dbReference>
<dbReference type="GO" id="GO:0009055">
    <property type="term" value="F:electron transfer activity"/>
    <property type="evidence" value="ECO:0007669"/>
    <property type="project" value="UniProtKB-UniRule"/>
</dbReference>
<dbReference type="EC" id="1.6.5.-" evidence="6"/>
<evidence type="ECO:0000256" key="2">
    <source>
        <dbReference type="ARBA" id="ARBA00022643"/>
    </source>
</evidence>
<dbReference type="InterPro" id="IPR003680">
    <property type="entry name" value="Flavodoxin_fold"/>
</dbReference>
<evidence type="ECO:0000256" key="4">
    <source>
        <dbReference type="ARBA" id="ARBA00023027"/>
    </source>
</evidence>
<dbReference type="HAMAP" id="MF_01216">
    <property type="entry name" value="Azoreductase_type1"/>
    <property type="match status" value="1"/>
</dbReference>